<dbReference type="EMBL" id="JAGGKT010000039">
    <property type="protein sequence ID" value="MBP1935084.1"/>
    <property type="molecule type" value="Genomic_DNA"/>
</dbReference>
<dbReference type="Proteomes" id="UP001519343">
    <property type="component" value="Unassembled WGS sequence"/>
</dbReference>
<comment type="caution">
    <text evidence="2">The sequence shown here is derived from an EMBL/GenBank/DDBJ whole genome shotgun (WGS) entry which is preliminary data.</text>
</comment>
<protein>
    <submittedName>
        <fullName evidence="2">Uncharacterized protein YbcI</fullName>
    </submittedName>
</protein>
<evidence type="ECO:0000313" key="2">
    <source>
        <dbReference type="EMBL" id="MBP1935084.1"/>
    </source>
</evidence>
<organism evidence="2 3">
    <name type="scientific">Ammoniphilus resinae</name>
    <dbReference type="NCBI Taxonomy" id="861532"/>
    <lineage>
        <taxon>Bacteria</taxon>
        <taxon>Bacillati</taxon>
        <taxon>Bacillota</taxon>
        <taxon>Bacilli</taxon>
        <taxon>Bacillales</taxon>
        <taxon>Paenibacillaceae</taxon>
        <taxon>Aneurinibacillus group</taxon>
        <taxon>Ammoniphilus</taxon>
    </lineage>
</organism>
<keyword evidence="3" id="KW-1185">Reference proteome</keyword>
<dbReference type="Pfam" id="PF10057">
    <property type="entry name" value="MpsC"/>
    <property type="match status" value="2"/>
</dbReference>
<accession>A0ABS4GXU0</accession>
<sequence>MSTIDQQKLLDISSYTSKLLRKNFGRGPETCHAFSNDRYLVFYIRGFLSPMESVLLEQGSADHVEFSRGIVMQTVLAQLKGVLEREFEQDIMDCYHDWNYPNNTGVIMICFEKVMETAEPQAKEFSEYKALIKEVERVSQLVQKVPEQTEAYRITSKLYIVKRVGILVPIEKALIANGYQETLLVTKDDLEKTYFHRDGKFGEIFKQPVEDIFVDWNFHEDKSMMCFLLK</sequence>
<evidence type="ECO:0000259" key="1">
    <source>
        <dbReference type="Pfam" id="PF10057"/>
    </source>
</evidence>
<gene>
    <name evidence="2" type="ORF">J2Z37_005121</name>
</gene>
<evidence type="ECO:0000313" key="3">
    <source>
        <dbReference type="Proteomes" id="UP001519343"/>
    </source>
</evidence>
<name>A0ABS4GXU0_9BACL</name>
<feature type="domain" description="Na+-translocating membrane potential-generating system MpsC" evidence="1">
    <location>
        <begin position="11"/>
        <end position="112"/>
    </location>
</feature>
<reference evidence="2 3" key="1">
    <citation type="submission" date="2021-03" db="EMBL/GenBank/DDBJ databases">
        <title>Genomic Encyclopedia of Type Strains, Phase IV (KMG-IV): sequencing the most valuable type-strain genomes for metagenomic binning, comparative biology and taxonomic classification.</title>
        <authorList>
            <person name="Goeker M."/>
        </authorList>
    </citation>
    <scope>NUCLEOTIDE SEQUENCE [LARGE SCALE GENOMIC DNA]</scope>
    <source>
        <strain evidence="2 3">DSM 24738</strain>
    </source>
</reference>
<proteinExistence type="predicted"/>
<dbReference type="InterPro" id="IPR018745">
    <property type="entry name" value="MpsC"/>
</dbReference>
<dbReference type="RefSeq" id="WP_209813043.1">
    <property type="nucleotide sequence ID" value="NZ_JAGGKT010000039.1"/>
</dbReference>
<feature type="domain" description="Na+-translocating membrane potential-generating system MpsC" evidence="1">
    <location>
        <begin position="140"/>
        <end position="229"/>
    </location>
</feature>